<keyword evidence="1" id="KW-1133">Transmembrane helix</keyword>
<proteinExistence type="predicted"/>
<dbReference type="Pfam" id="PF20153">
    <property type="entry name" value="DUF6535"/>
    <property type="match status" value="1"/>
</dbReference>
<organism evidence="3 4">
    <name type="scientific">Rhizoctonia solani</name>
    <dbReference type="NCBI Taxonomy" id="456999"/>
    <lineage>
        <taxon>Eukaryota</taxon>
        <taxon>Fungi</taxon>
        <taxon>Dikarya</taxon>
        <taxon>Basidiomycota</taxon>
        <taxon>Agaricomycotina</taxon>
        <taxon>Agaricomycetes</taxon>
        <taxon>Cantharellales</taxon>
        <taxon>Ceratobasidiaceae</taxon>
        <taxon>Rhizoctonia</taxon>
    </lineage>
</organism>
<gene>
    <name evidence="3" type="ORF">RDB_LOCUS124868</name>
</gene>
<feature type="transmembrane region" description="Helical" evidence="1">
    <location>
        <begin position="132"/>
        <end position="155"/>
    </location>
</feature>
<dbReference type="AlphaFoldDB" id="A0A8H3CFM4"/>
<reference evidence="3" key="1">
    <citation type="submission" date="2021-01" db="EMBL/GenBank/DDBJ databases">
        <authorList>
            <person name="Kaushik A."/>
        </authorList>
    </citation>
    <scope>NUCLEOTIDE SEQUENCE</scope>
    <source>
        <strain evidence="3">AG4-R118</strain>
    </source>
</reference>
<evidence type="ECO:0000313" key="4">
    <source>
        <dbReference type="Proteomes" id="UP000663888"/>
    </source>
</evidence>
<name>A0A8H3CFM4_9AGAM</name>
<keyword evidence="1" id="KW-0812">Transmembrane</keyword>
<evidence type="ECO:0000259" key="2">
    <source>
        <dbReference type="Pfam" id="PF20153"/>
    </source>
</evidence>
<dbReference type="Proteomes" id="UP000663888">
    <property type="component" value="Unassembled WGS sequence"/>
</dbReference>
<evidence type="ECO:0000313" key="3">
    <source>
        <dbReference type="EMBL" id="CAE6481056.1"/>
    </source>
</evidence>
<sequence length="594" mass="66968">MSEEMGDTASGSSSNKTNREALDLNSAAGYKLGRDDPFWPLYLEEAEKYDDMTIQKWDKKMETLLLFATLFSAIVTAFVIESHRSLQADNTAITAVAIVEIAGILRNGTRGDQRGSPVLDSLNNFQPSASAFIVNFAWFISLCLSITVALLAGLVKQWCNTLLSDRTAPPCNQARIRQARFNELRRWRTELVISALPVIMDAALGLFLLGLLVFLQDLSYIIFLAALIVTLLTGTFYFCTTVASCFISFCPYETAISSRKTWGFFYQVYMASVNWVGNNFRDVDHKKEVDLTKFNYMTPCEKKEVEMVSNTIPDRLTGDALNWIILHSQKQGPREMAIRAIATLDSEESLKQLVSDPPGILRQVIQSFTSCFAAHPSELPQMACALAILVLNLNHDTSYPLRPEYPNSQPRVLRERGRGKKFAKELMGHYAKKPASLAKDGQSLLLFALTGLMEYYEHCDFNDGAHQNMKKIAEQFQGFDSLGKLQPVEIPIATDDGELRMMPIDLRSYFVNILLVYLKLPRSLQHDQAIDEVLMHLLKSINTKRQSWGLEAYSPQIIPLVTQVLTQTKDAKLQIECLSFRPSYYKLSEIKTLP</sequence>
<protein>
    <recommendedName>
        <fullName evidence="2">DUF6535 domain-containing protein</fullName>
    </recommendedName>
</protein>
<feature type="domain" description="DUF6535" evidence="2">
    <location>
        <begin position="39"/>
        <end position="216"/>
    </location>
</feature>
<feature type="transmembrane region" description="Helical" evidence="1">
    <location>
        <begin position="63"/>
        <end position="80"/>
    </location>
</feature>
<dbReference type="EMBL" id="CAJMWX010001327">
    <property type="protein sequence ID" value="CAE6481056.1"/>
    <property type="molecule type" value="Genomic_DNA"/>
</dbReference>
<evidence type="ECO:0000256" key="1">
    <source>
        <dbReference type="SAM" id="Phobius"/>
    </source>
</evidence>
<comment type="caution">
    <text evidence="3">The sequence shown here is derived from an EMBL/GenBank/DDBJ whole genome shotgun (WGS) entry which is preliminary data.</text>
</comment>
<keyword evidence="1" id="KW-0472">Membrane</keyword>
<dbReference type="InterPro" id="IPR045338">
    <property type="entry name" value="DUF6535"/>
</dbReference>
<feature type="transmembrane region" description="Helical" evidence="1">
    <location>
        <begin position="221"/>
        <end position="250"/>
    </location>
</feature>
<feature type="transmembrane region" description="Helical" evidence="1">
    <location>
        <begin position="191"/>
        <end position="215"/>
    </location>
</feature>
<accession>A0A8H3CFM4</accession>